<dbReference type="Gene3D" id="1.10.10.60">
    <property type="entry name" value="Homeodomain-like"/>
    <property type="match status" value="1"/>
</dbReference>
<dbReference type="Proteomes" id="UP001501020">
    <property type="component" value="Unassembled WGS sequence"/>
</dbReference>
<feature type="region of interest" description="Disordered" evidence="4">
    <location>
        <begin position="262"/>
        <end position="289"/>
    </location>
</feature>
<dbReference type="PANTHER" id="PTHR30461">
    <property type="entry name" value="DNA-INVERTASE FROM LAMBDOID PROPHAGE"/>
    <property type="match status" value="1"/>
</dbReference>
<evidence type="ECO:0000256" key="3">
    <source>
        <dbReference type="ARBA" id="ARBA00023172"/>
    </source>
</evidence>
<evidence type="ECO:0000259" key="5">
    <source>
        <dbReference type="PROSITE" id="PS51736"/>
    </source>
</evidence>
<comment type="caution">
    <text evidence="6">The sequence shown here is derived from an EMBL/GenBank/DDBJ whole genome shotgun (WGS) entry which is preliminary data.</text>
</comment>
<reference evidence="6 7" key="1">
    <citation type="journal article" date="2019" name="Int. J. Syst. Evol. Microbiol.">
        <title>The Global Catalogue of Microorganisms (GCM) 10K type strain sequencing project: providing services to taxonomists for standard genome sequencing and annotation.</title>
        <authorList>
            <consortium name="The Broad Institute Genomics Platform"/>
            <consortium name="The Broad Institute Genome Sequencing Center for Infectious Disease"/>
            <person name="Wu L."/>
            <person name="Ma J."/>
        </authorList>
    </citation>
    <scope>NUCLEOTIDE SEQUENCE [LARGE SCALE GENOMIC DNA]</scope>
    <source>
        <strain evidence="6 7">JCM 13850</strain>
    </source>
</reference>
<dbReference type="InterPro" id="IPR006119">
    <property type="entry name" value="Resolv_N"/>
</dbReference>
<dbReference type="EMBL" id="BAAAMR010000228">
    <property type="protein sequence ID" value="GAA2171349.1"/>
    <property type="molecule type" value="Genomic_DNA"/>
</dbReference>
<keyword evidence="2" id="KW-0238">DNA-binding</keyword>
<evidence type="ECO:0000256" key="1">
    <source>
        <dbReference type="ARBA" id="ARBA00009913"/>
    </source>
</evidence>
<organism evidence="6 7">
    <name type="scientific">Actinomadura napierensis</name>
    <dbReference type="NCBI Taxonomy" id="267854"/>
    <lineage>
        <taxon>Bacteria</taxon>
        <taxon>Bacillati</taxon>
        <taxon>Actinomycetota</taxon>
        <taxon>Actinomycetes</taxon>
        <taxon>Streptosporangiales</taxon>
        <taxon>Thermomonosporaceae</taxon>
        <taxon>Actinomadura</taxon>
    </lineage>
</organism>
<evidence type="ECO:0000313" key="7">
    <source>
        <dbReference type="Proteomes" id="UP001501020"/>
    </source>
</evidence>
<dbReference type="CDD" id="cd00569">
    <property type="entry name" value="HTH_Hin_like"/>
    <property type="match status" value="1"/>
</dbReference>
<name>A0ABN3AKP7_9ACTN</name>
<dbReference type="SUPFAM" id="SSF46689">
    <property type="entry name" value="Homeodomain-like"/>
    <property type="match status" value="1"/>
</dbReference>
<dbReference type="InterPro" id="IPR050639">
    <property type="entry name" value="SSR_resolvase"/>
</dbReference>
<dbReference type="InterPro" id="IPR006120">
    <property type="entry name" value="Resolvase_HTH_dom"/>
</dbReference>
<gene>
    <name evidence="6" type="ORF">GCM10009727_96600</name>
</gene>
<evidence type="ECO:0000256" key="2">
    <source>
        <dbReference type="ARBA" id="ARBA00023125"/>
    </source>
</evidence>
<proteinExistence type="inferred from homology"/>
<dbReference type="SUPFAM" id="SSF53041">
    <property type="entry name" value="Resolvase-like"/>
    <property type="match status" value="1"/>
</dbReference>
<evidence type="ECO:0000256" key="4">
    <source>
        <dbReference type="SAM" id="MobiDB-lite"/>
    </source>
</evidence>
<comment type="similarity">
    <text evidence="1">Belongs to the site-specific recombinase resolvase family.</text>
</comment>
<keyword evidence="3" id="KW-0233">DNA recombination</keyword>
<dbReference type="CDD" id="cd03768">
    <property type="entry name" value="SR_ResInv"/>
    <property type="match status" value="1"/>
</dbReference>
<feature type="compositionally biased region" description="Low complexity" evidence="4">
    <location>
        <begin position="219"/>
        <end position="236"/>
    </location>
</feature>
<feature type="region of interest" description="Disordered" evidence="4">
    <location>
        <begin position="186"/>
        <end position="249"/>
    </location>
</feature>
<dbReference type="InterPro" id="IPR036162">
    <property type="entry name" value="Resolvase-like_N_sf"/>
</dbReference>
<dbReference type="PROSITE" id="PS51736">
    <property type="entry name" value="RECOMBINASES_3"/>
    <property type="match status" value="1"/>
</dbReference>
<dbReference type="Gene3D" id="3.40.50.1390">
    <property type="entry name" value="Resolvase, N-terminal catalytic domain"/>
    <property type="match status" value="1"/>
</dbReference>
<accession>A0ABN3AKP7</accession>
<feature type="compositionally biased region" description="Polar residues" evidence="4">
    <location>
        <begin position="208"/>
        <end position="217"/>
    </location>
</feature>
<sequence length="374" mass="40919">MSQRIGYGRVSTRDQNPDSQRDALLAAGCAKVFIDKASGKLAARPELDRALEYARPGDTFVITRLSRAARSLRHLLELADALRERDIDLVVLKQGIDTTTSTGRFAFHVLGAMDEFLRELIVEGTREGLDAARARGRKGGRPAVMTDLQVAQARRMYDEHGADGKRAYTVQQIADTFGVSRPTIYRYLTPAPPQPPNATAATAETSPGTSAGTSAGTSPAKPAAPAAAAQADAAQAERPGPPVADSQDDVLDTGAVRNAAEAVDAAGEEDQQRRERAEQERREFERRLKPVPELGEDGYLMAEWPGTGNHWLVVEGERIGYATKTTYGTRWEAHSPSMRKITGTGTYGTRREALVQVALQHHRISKDRPRRRRR</sequence>
<feature type="domain" description="Resolvase/invertase-type recombinase catalytic" evidence="5">
    <location>
        <begin position="3"/>
        <end position="136"/>
    </location>
</feature>
<dbReference type="Pfam" id="PF00239">
    <property type="entry name" value="Resolvase"/>
    <property type="match status" value="1"/>
</dbReference>
<dbReference type="Pfam" id="PF02796">
    <property type="entry name" value="HTH_7"/>
    <property type="match status" value="1"/>
</dbReference>
<dbReference type="PANTHER" id="PTHR30461:SF2">
    <property type="entry name" value="SERINE RECOMBINASE PINE-RELATED"/>
    <property type="match status" value="1"/>
</dbReference>
<protein>
    <recommendedName>
        <fullName evidence="5">Resolvase/invertase-type recombinase catalytic domain-containing protein</fullName>
    </recommendedName>
</protein>
<feature type="compositionally biased region" description="Basic and acidic residues" evidence="4">
    <location>
        <begin position="270"/>
        <end position="289"/>
    </location>
</feature>
<dbReference type="RefSeq" id="WP_344285213.1">
    <property type="nucleotide sequence ID" value="NZ_BAAAMR010000228.1"/>
</dbReference>
<dbReference type="SMART" id="SM00857">
    <property type="entry name" value="Resolvase"/>
    <property type="match status" value="1"/>
</dbReference>
<feature type="compositionally biased region" description="Low complexity" evidence="4">
    <location>
        <begin position="197"/>
        <end position="207"/>
    </location>
</feature>
<dbReference type="InterPro" id="IPR009057">
    <property type="entry name" value="Homeodomain-like_sf"/>
</dbReference>
<keyword evidence="7" id="KW-1185">Reference proteome</keyword>
<evidence type="ECO:0000313" key="6">
    <source>
        <dbReference type="EMBL" id="GAA2171349.1"/>
    </source>
</evidence>